<organism evidence="1">
    <name type="scientific">Fusarium oxysporum (strain Fo5176)</name>
    <name type="common">Fusarium vascular wilt</name>
    <dbReference type="NCBI Taxonomy" id="660025"/>
    <lineage>
        <taxon>Eukaryota</taxon>
        <taxon>Fungi</taxon>
        <taxon>Dikarya</taxon>
        <taxon>Ascomycota</taxon>
        <taxon>Pezizomycotina</taxon>
        <taxon>Sordariomycetes</taxon>
        <taxon>Hypocreomycetidae</taxon>
        <taxon>Hypocreales</taxon>
        <taxon>Nectriaceae</taxon>
        <taxon>Fusarium</taxon>
        <taxon>Fusarium oxysporum species complex</taxon>
    </lineage>
</organism>
<accession>F9FIP1</accession>
<protein>
    <submittedName>
        <fullName evidence="1">Uncharacterized protein</fullName>
    </submittedName>
</protein>
<dbReference type="AlphaFoldDB" id="F9FIP1"/>
<dbReference type="EMBL" id="AFQF01001884">
    <property type="protein sequence ID" value="EGU83196.1"/>
    <property type="molecule type" value="Genomic_DNA"/>
</dbReference>
<evidence type="ECO:0000313" key="1">
    <source>
        <dbReference type="EMBL" id="EGU83196.1"/>
    </source>
</evidence>
<proteinExistence type="predicted"/>
<comment type="caution">
    <text evidence="1">The sequence shown here is derived from an EMBL/GenBank/DDBJ whole genome shotgun (WGS) entry which is preliminary data.</text>
</comment>
<name>F9FIP1_FUSOF</name>
<sequence length="75" mass="8440">MGAIEGDASEQIAQSWSNSTICKVLDITGLVPESQNNTKRKWQSEVKKKNHILDGIGHEIVRTAERWKCDDPANY</sequence>
<gene>
    <name evidence="1" type="ORF">FOXB_06270</name>
</gene>
<reference evidence="1" key="1">
    <citation type="journal article" date="2012" name="Mol. Plant Microbe Interact.">
        <title>A highly conserved effector in Fusarium oxysporum is required for full virulence on Arabidopsis.</title>
        <authorList>
            <person name="Thatcher L.F."/>
            <person name="Gardiner D.M."/>
            <person name="Kazan K."/>
            <person name="Manners J."/>
        </authorList>
    </citation>
    <scope>NUCLEOTIDE SEQUENCE [LARGE SCALE GENOMIC DNA]</scope>
    <source>
        <strain evidence="1">Fo5176</strain>
    </source>
</reference>